<reference evidence="8 9" key="1">
    <citation type="submission" date="2019-01" db="EMBL/GenBank/DDBJ databases">
        <title>Spirosoma flava sp. nov., a propanil-degrading bacterium isolated from herbicide-contaminated soil.</title>
        <authorList>
            <person name="Zhang L."/>
            <person name="Jiang J.-D."/>
        </authorList>
    </citation>
    <scope>NUCLEOTIDE SEQUENCE [LARGE SCALE GENOMIC DNA]</scope>
    <source>
        <strain evidence="8 9">TY50</strain>
    </source>
</reference>
<evidence type="ECO:0000313" key="9">
    <source>
        <dbReference type="Proteomes" id="UP000290407"/>
    </source>
</evidence>
<protein>
    <submittedName>
        <fullName evidence="8">Efflux RND transporter periplasmic adaptor subunit</fullName>
    </submittedName>
</protein>
<evidence type="ECO:0000259" key="7">
    <source>
        <dbReference type="Pfam" id="PF25967"/>
    </source>
</evidence>
<evidence type="ECO:0000259" key="4">
    <source>
        <dbReference type="Pfam" id="PF25876"/>
    </source>
</evidence>
<dbReference type="GO" id="GO:0022857">
    <property type="term" value="F:transmembrane transporter activity"/>
    <property type="evidence" value="ECO:0007669"/>
    <property type="project" value="InterPro"/>
</dbReference>
<dbReference type="SUPFAM" id="SSF111369">
    <property type="entry name" value="HlyD-like secretion proteins"/>
    <property type="match status" value="1"/>
</dbReference>
<dbReference type="AlphaFoldDB" id="A0A4Q2URE6"/>
<dbReference type="RefSeq" id="WP_129601659.1">
    <property type="nucleotide sequence ID" value="NZ_SBLB01000003.1"/>
</dbReference>
<dbReference type="GO" id="GO:0046677">
    <property type="term" value="P:response to antibiotic"/>
    <property type="evidence" value="ECO:0007669"/>
    <property type="project" value="TreeGrafter"/>
</dbReference>
<evidence type="ECO:0000259" key="5">
    <source>
        <dbReference type="Pfam" id="PF25917"/>
    </source>
</evidence>
<dbReference type="PANTHER" id="PTHR30158">
    <property type="entry name" value="ACRA/E-RELATED COMPONENT OF DRUG EFFLUX TRANSPORTER"/>
    <property type="match status" value="1"/>
</dbReference>
<dbReference type="Gene3D" id="2.40.420.20">
    <property type="match status" value="1"/>
</dbReference>
<dbReference type="InterPro" id="IPR006143">
    <property type="entry name" value="RND_pump_MFP"/>
</dbReference>
<evidence type="ECO:0000256" key="2">
    <source>
        <dbReference type="ARBA" id="ARBA00009477"/>
    </source>
</evidence>
<evidence type="ECO:0000256" key="1">
    <source>
        <dbReference type="ARBA" id="ARBA00004196"/>
    </source>
</evidence>
<comment type="subcellular location">
    <subcellularLocation>
        <location evidence="1">Cell envelope</location>
    </subcellularLocation>
</comment>
<dbReference type="InterPro" id="IPR058624">
    <property type="entry name" value="MdtA-like_HH"/>
</dbReference>
<dbReference type="Gene3D" id="2.40.30.170">
    <property type="match status" value="1"/>
</dbReference>
<dbReference type="Pfam" id="PF25967">
    <property type="entry name" value="RND-MFP_C"/>
    <property type="match status" value="1"/>
</dbReference>
<dbReference type="Pfam" id="PF25917">
    <property type="entry name" value="BSH_RND"/>
    <property type="match status" value="1"/>
</dbReference>
<feature type="domain" description="Multidrug resistance protein MdtA-like alpha-helical hairpin" evidence="4">
    <location>
        <begin position="105"/>
        <end position="170"/>
    </location>
</feature>
<dbReference type="InterPro" id="IPR058627">
    <property type="entry name" value="MdtA-like_C"/>
</dbReference>
<sequence length="384" mass="42186">MNASSGISVFFVSALVISLAGCSARSESSETKEAAEKPAFPVIELTNQDATLDNDYASNLEAVQNVEVRARVAGYLDKILVDEGQPVRKGQLMFQLNDAEYRVETARAQASLENATAQAKTAEVEMERVKLLVDKNIISASELKLARAKRESAQASINEAKAALAKARLHVSLAGVRAPFDGVINRIPFKPGSLIEEGALLTTVSDVREIYAYFNVSEKEYLAFVKKRKSPDKTTSKEVDLLLADDSPYSHKGKIETTETIFEGNSGTIAFRARFPNPNRLLRHGATGKVRLSTDVDDALLVPQKAVFEVQDKNFVYVVDANNKVKTRSFIPRSRVDQFYIVQSGLRPGERIVYEGIQNVKDGLTITPQTLPANELRALYASAD</sequence>
<evidence type="ECO:0000313" key="8">
    <source>
        <dbReference type="EMBL" id="RYC69399.1"/>
    </source>
</evidence>
<dbReference type="GO" id="GO:0030313">
    <property type="term" value="C:cell envelope"/>
    <property type="evidence" value="ECO:0007669"/>
    <property type="project" value="UniProtKB-SubCell"/>
</dbReference>
<dbReference type="InterPro" id="IPR058626">
    <property type="entry name" value="MdtA-like_b-barrel"/>
</dbReference>
<dbReference type="GO" id="GO:0005886">
    <property type="term" value="C:plasma membrane"/>
    <property type="evidence" value="ECO:0007669"/>
    <property type="project" value="TreeGrafter"/>
</dbReference>
<dbReference type="Proteomes" id="UP000290407">
    <property type="component" value="Unassembled WGS sequence"/>
</dbReference>
<feature type="domain" description="Multidrug resistance protein MdtA-like barrel-sandwich hybrid" evidence="5">
    <location>
        <begin position="65"/>
        <end position="199"/>
    </location>
</feature>
<dbReference type="NCBIfam" id="TIGR01730">
    <property type="entry name" value="RND_mfp"/>
    <property type="match status" value="1"/>
</dbReference>
<feature type="domain" description="Multidrug resistance protein MdtA-like C-terminal permuted SH3" evidence="7">
    <location>
        <begin position="298"/>
        <end position="358"/>
    </location>
</feature>
<dbReference type="Gene3D" id="2.40.50.100">
    <property type="match status" value="1"/>
</dbReference>
<dbReference type="Gene3D" id="1.10.287.470">
    <property type="entry name" value="Helix hairpin bin"/>
    <property type="match status" value="1"/>
</dbReference>
<comment type="caution">
    <text evidence="8">The sequence shown here is derived from an EMBL/GenBank/DDBJ whole genome shotgun (WGS) entry which is preliminary data.</text>
</comment>
<keyword evidence="9" id="KW-1185">Reference proteome</keyword>
<organism evidence="8 9">
    <name type="scientific">Spirosoma sordidisoli</name>
    <dbReference type="NCBI Taxonomy" id="2502893"/>
    <lineage>
        <taxon>Bacteria</taxon>
        <taxon>Pseudomonadati</taxon>
        <taxon>Bacteroidota</taxon>
        <taxon>Cytophagia</taxon>
        <taxon>Cytophagales</taxon>
        <taxon>Cytophagaceae</taxon>
        <taxon>Spirosoma</taxon>
    </lineage>
</organism>
<keyword evidence="3" id="KW-0175">Coiled coil</keyword>
<feature type="coiled-coil region" evidence="3">
    <location>
        <begin position="105"/>
        <end position="170"/>
    </location>
</feature>
<dbReference type="Pfam" id="PF25876">
    <property type="entry name" value="HH_MFP_RND"/>
    <property type="match status" value="1"/>
</dbReference>
<comment type="similarity">
    <text evidence="2">Belongs to the membrane fusion protein (MFP) (TC 8.A.1) family.</text>
</comment>
<name>A0A4Q2URE6_9BACT</name>
<evidence type="ECO:0000256" key="3">
    <source>
        <dbReference type="SAM" id="Coils"/>
    </source>
</evidence>
<dbReference type="PANTHER" id="PTHR30158:SF23">
    <property type="entry name" value="MULTIDRUG RESISTANCE PROTEIN MEXA"/>
    <property type="match status" value="1"/>
</dbReference>
<dbReference type="EMBL" id="SBLB01000003">
    <property type="protein sequence ID" value="RYC69399.1"/>
    <property type="molecule type" value="Genomic_DNA"/>
</dbReference>
<evidence type="ECO:0000259" key="6">
    <source>
        <dbReference type="Pfam" id="PF25944"/>
    </source>
</evidence>
<feature type="domain" description="Multidrug resistance protein MdtA-like beta-barrel" evidence="6">
    <location>
        <begin position="210"/>
        <end position="295"/>
    </location>
</feature>
<dbReference type="InterPro" id="IPR058625">
    <property type="entry name" value="MdtA-like_BSH"/>
</dbReference>
<proteinExistence type="inferred from homology"/>
<gene>
    <name evidence="8" type="ORF">EQG79_12370</name>
</gene>
<accession>A0A4Q2URE6</accession>
<dbReference type="Pfam" id="PF25944">
    <property type="entry name" value="Beta-barrel_RND"/>
    <property type="match status" value="1"/>
</dbReference>